<dbReference type="HAMAP" id="MF_01506">
    <property type="entry name" value="Tlp"/>
    <property type="match status" value="1"/>
</dbReference>
<dbReference type="AlphaFoldDB" id="A0A974GW56"/>
<dbReference type="EMBL" id="JACBNQ010000005">
    <property type="protein sequence ID" value="NYB73971.1"/>
    <property type="molecule type" value="Genomic_DNA"/>
</dbReference>
<sequence>MNKSKPDDRRDNVDKIQRNIDNTIANYRETEDMIRNSVSNKQKNDLQEKNERREQSIKNMRREIKDEALDKRNGNIK</sequence>
<reference evidence="2" key="1">
    <citation type="submission" date="2020-07" db="EMBL/GenBank/DDBJ databases">
        <title>Genomic analysis of a strain of Sedimentibacter Hydroxybenzoicus DSM7310.</title>
        <authorList>
            <person name="Ma S."/>
        </authorList>
    </citation>
    <scope>NUCLEOTIDE SEQUENCE</scope>
    <source>
        <strain evidence="2">DSM 7310</strain>
    </source>
</reference>
<dbReference type="NCBIfam" id="TIGR03090">
    <property type="entry name" value="SASP_tlp"/>
    <property type="match status" value="1"/>
</dbReference>
<feature type="compositionally biased region" description="Basic and acidic residues" evidence="1">
    <location>
        <begin position="42"/>
        <end position="77"/>
    </location>
</feature>
<evidence type="ECO:0000313" key="3">
    <source>
        <dbReference type="Proteomes" id="UP000611629"/>
    </source>
</evidence>
<accession>A0A974GW56</accession>
<name>A0A974GW56_SEDHY</name>
<protein>
    <submittedName>
        <fullName evidence="2">Small acid-soluble spore protein Tlp</fullName>
    </submittedName>
</protein>
<dbReference type="Pfam" id="PF19824">
    <property type="entry name" value="Tlp"/>
    <property type="match status" value="1"/>
</dbReference>
<dbReference type="RefSeq" id="WP_179237660.1">
    <property type="nucleotide sequence ID" value="NZ_JACBNQ010000005.1"/>
</dbReference>
<evidence type="ECO:0000313" key="2">
    <source>
        <dbReference type="EMBL" id="NYB73971.1"/>
    </source>
</evidence>
<proteinExistence type="inferred from homology"/>
<evidence type="ECO:0000256" key="1">
    <source>
        <dbReference type="SAM" id="MobiDB-lite"/>
    </source>
</evidence>
<dbReference type="InterPro" id="IPR017524">
    <property type="entry name" value="SASP_thioredoxin-like"/>
</dbReference>
<dbReference type="Proteomes" id="UP000611629">
    <property type="component" value="Unassembled WGS sequence"/>
</dbReference>
<feature type="region of interest" description="Disordered" evidence="1">
    <location>
        <begin position="34"/>
        <end position="77"/>
    </location>
</feature>
<comment type="caution">
    <text evidence="2">The sequence shown here is derived from an EMBL/GenBank/DDBJ whole genome shotgun (WGS) entry which is preliminary data.</text>
</comment>
<gene>
    <name evidence="2" type="primary">tlp</name>
    <name evidence="2" type="ORF">HZF24_07430</name>
</gene>
<organism evidence="2 3">
    <name type="scientific">Sedimentibacter hydroxybenzoicus DSM 7310</name>
    <dbReference type="NCBI Taxonomy" id="1123245"/>
    <lineage>
        <taxon>Bacteria</taxon>
        <taxon>Bacillati</taxon>
        <taxon>Bacillota</taxon>
        <taxon>Tissierellia</taxon>
        <taxon>Sedimentibacter</taxon>
    </lineage>
</organism>
<keyword evidence="3" id="KW-1185">Reference proteome</keyword>